<dbReference type="PANTHER" id="PTHR44520">
    <property type="entry name" value="RESPONSE REGULATOR RCP1-RELATED"/>
    <property type="match status" value="1"/>
</dbReference>
<dbReference type="EMBL" id="CADCVE010000020">
    <property type="protein sequence ID" value="CAA9446310.1"/>
    <property type="molecule type" value="Genomic_DNA"/>
</dbReference>
<feature type="modified residue" description="4-aspartylphosphate" evidence="1">
    <location>
        <position position="70"/>
    </location>
</feature>
<dbReference type="PANTHER" id="PTHR44520:SF2">
    <property type="entry name" value="RESPONSE REGULATOR RCP1"/>
    <property type="match status" value="1"/>
</dbReference>
<dbReference type="InterPro" id="IPR052893">
    <property type="entry name" value="TCS_response_regulator"/>
</dbReference>
<organism evidence="3">
    <name type="scientific">uncultured Rubrobacteraceae bacterium</name>
    <dbReference type="NCBI Taxonomy" id="349277"/>
    <lineage>
        <taxon>Bacteria</taxon>
        <taxon>Bacillati</taxon>
        <taxon>Actinomycetota</taxon>
        <taxon>Rubrobacteria</taxon>
        <taxon>Rubrobacterales</taxon>
        <taxon>Rubrobacteraceae</taxon>
        <taxon>environmental samples</taxon>
    </lineage>
</organism>
<name>A0A6J4QJM3_9ACTN</name>
<sequence>MREAKLNTTLLLAEDDPDDRLLVKEALEESRLGADLRTVEDGEELMDYLHRRGRYADPNDSPHPDLILLDLKMPRKSGHQALEEIKSNPRLRCIPTVILTTSKAEEDIIRAYSSGANSFIVKPTNFGALTETMKTLETYWFKLIALPPGEMGC</sequence>
<dbReference type="Gene3D" id="3.40.50.2300">
    <property type="match status" value="1"/>
</dbReference>
<evidence type="ECO:0000313" key="3">
    <source>
        <dbReference type="EMBL" id="CAA9446310.1"/>
    </source>
</evidence>
<dbReference type="InterPro" id="IPR001789">
    <property type="entry name" value="Sig_transdc_resp-reg_receiver"/>
</dbReference>
<gene>
    <name evidence="3" type="ORF">AVDCRST_MAG28-884</name>
</gene>
<dbReference type="AlphaFoldDB" id="A0A6J4QJM3"/>
<dbReference type="SMART" id="SM00448">
    <property type="entry name" value="REC"/>
    <property type="match status" value="1"/>
</dbReference>
<protein>
    <submittedName>
        <fullName evidence="3">Response regulator CheB (Receptor modification enzyme, protein-glutamate methylesterase)</fullName>
    </submittedName>
</protein>
<dbReference type="Pfam" id="PF00072">
    <property type="entry name" value="Response_reg"/>
    <property type="match status" value="1"/>
</dbReference>
<feature type="domain" description="Response regulatory" evidence="2">
    <location>
        <begin position="9"/>
        <end position="137"/>
    </location>
</feature>
<dbReference type="SUPFAM" id="SSF52172">
    <property type="entry name" value="CheY-like"/>
    <property type="match status" value="1"/>
</dbReference>
<dbReference type="PROSITE" id="PS50110">
    <property type="entry name" value="RESPONSE_REGULATORY"/>
    <property type="match status" value="1"/>
</dbReference>
<evidence type="ECO:0000259" key="2">
    <source>
        <dbReference type="PROSITE" id="PS50110"/>
    </source>
</evidence>
<dbReference type="GO" id="GO:0000160">
    <property type="term" value="P:phosphorelay signal transduction system"/>
    <property type="evidence" value="ECO:0007669"/>
    <property type="project" value="InterPro"/>
</dbReference>
<dbReference type="InterPro" id="IPR011006">
    <property type="entry name" value="CheY-like_superfamily"/>
</dbReference>
<proteinExistence type="predicted"/>
<accession>A0A6J4QJM3</accession>
<dbReference type="CDD" id="cd17557">
    <property type="entry name" value="REC_Rcp-like"/>
    <property type="match status" value="1"/>
</dbReference>
<keyword evidence="1" id="KW-0597">Phosphoprotein</keyword>
<keyword evidence="3" id="KW-0675">Receptor</keyword>
<reference evidence="3" key="1">
    <citation type="submission" date="2020-02" db="EMBL/GenBank/DDBJ databases">
        <authorList>
            <person name="Meier V. D."/>
        </authorList>
    </citation>
    <scope>NUCLEOTIDE SEQUENCE</scope>
    <source>
        <strain evidence="3">AVDCRST_MAG28</strain>
    </source>
</reference>
<evidence type="ECO:0000256" key="1">
    <source>
        <dbReference type="PROSITE-ProRule" id="PRU00169"/>
    </source>
</evidence>